<keyword evidence="5" id="KW-1185">Reference proteome</keyword>
<dbReference type="Gene3D" id="3.40.50.1820">
    <property type="entry name" value="alpha/beta hydrolase"/>
    <property type="match status" value="1"/>
</dbReference>
<gene>
    <name evidence="4" type="ORF">GCM10009554_43400</name>
</gene>
<dbReference type="GO" id="GO:0016787">
    <property type="term" value="F:hydrolase activity"/>
    <property type="evidence" value="ECO:0007669"/>
    <property type="project" value="UniProtKB-KW"/>
</dbReference>
<evidence type="ECO:0000256" key="1">
    <source>
        <dbReference type="ARBA" id="ARBA00022801"/>
    </source>
</evidence>
<dbReference type="PROSITE" id="PS51257">
    <property type="entry name" value="PROKAR_LIPOPROTEIN"/>
    <property type="match status" value="1"/>
</dbReference>
<sequence>MRSTWRVLLAVMTKKIAKVLAVVVLVLLVGCTGYVAVVAALSSRPVVLPALTGSHQVGRTAFEWTDRSRVDPLASDGGPRRLAVWLWYPATGSGEPAEYMPGLWRKQQFGGVVGWFETDFENIRVHAMADAPVADGRFPVVVLSPGMGFSAPQYTAIAEDLASHGYLVAGVTPTYSANVSVLDGKLVESTPIGNPQDLGGPALAEGNKLVDLWAADARFVAGQVANLTGRFAGRVKPGVAYLGHSFGGAASLEACRLDRSCAGAVDLDGTQFGGVVEQGLRVPYMILSSEDSCVTGTCGPKAANPDGEQAAAVSLVKASSGEAVRYVVGGARHFDFTDYAVYFLAPPISNLVGMGSIDGRRALAIENHCLAAFLDHAYRGTPLATLARGYPELTAA</sequence>
<keyword evidence="1 4" id="KW-0378">Hydrolase</keyword>
<name>A0ABP4BAM8_9ACTN</name>
<evidence type="ECO:0000256" key="3">
    <source>
        <dbReference type="ARBA" id="ARBA00023098"/>
    </source>
</evidence>
<reference evidence="5" key="1">
    <citation type="journal article" date="2019" name="Int. J. Syst. Evol. Microbiol.">
        <title>The Global Catalogue of Microorganisms (GCM) 10K type strain sequencing project: providing services to taxonomists for standard genome sequencing and annotation.</title>
        <authorList>
            <consortium name="The Broad Institute Genomics Platform"/>
            <consortium name="The Broad Institute Genome Sequencing Center for Infectious Disease"/>
            <person name="Wu L."/>
            <person name="Ma J."/>
        </authorList>
    </citation>
    <scope>NUCLEOTIDE SEQUENCE [LARGE SCALE GENOMIC DNA]</scope>
    <source>
        <strain evidence="5">JCM 10977</strain>
    </source>
</reference>
<dbReference type="PANTHER" id="PTHR10272:SF0">
    <property type="entry name" value="PLATELET-ACTIVATING FACTOR ACETYLHYDROLASE"/>
    <property type="match status" value="1"/>
</dbReference>
<dbReference type="Pfam" id="PF03403">
    <property type="entry name" value="PAF-AH_p_II"/>
    <property type="match status" value="1"/>
</dbReference>
<evidence type="ECO:0000313" key="4">
    <source>
        <dbReference type="EMBL" id="GAA0946992.1"/>
    </source>
</evidence>
<proteinExistence type="predicted"/>
<protein>
    <submittedName>
        <fullName evidence="4">Alpha/beta hydrolase</fullName>
    </submittedName>
</protein>
<dbReference type="SUPFAM" id="SSF53474">
    <property type="entry name" value="alpha/beta-Hydrolases"/>
    <property type="match status" value="1"/>
</dbReference>
<evidence type="ECO:0000313" key="5">
    <source>
        <dbReference type="Proteomes" id="UP001500542"/>
    </source>
</evidence>
<accession>A0ABP4BAM8</accession>
<keyword evidence="2" id="KW-0442">Lipid degradation</keyword>
<dbReference type="InterPro" id="IPR029058">
    <property type="entry name" value="AB_hydrolase_fold"/>
</dbReference>
<keyword evidence="3" id="KW-0443">Lipid metabolism</keyword>
<comment type="caution">
    <text evidence="4">The sequence shown here is derived from an EMBL/GenBank/DDBJ whole genome shotgun (WGS) entry which is preliminary data.</text>
</comment>
<organism evidence="4 5">
    <name type="scientific">Kribbella koreensis</name>
    <dbReference type="NCBI Taxonomy" id="57909"/>
    <lineage>
        <taxon>Bacteria</taxon>
        <taxon>Bacillati</taxon>
        <taxon>Actinomycetota</taxon>
        <taxon>Actinomycetes</taxon>
        <taxon>Propionibacteriales</taxon>
        <taxon>Kribbellaceae</taxon>
        <taxon>Kribbella</taxon>
    </lineage>
</organism>
<evidence type="ECO:0000256" key="2">
    <source>
        <dbReference type="ARBA" id="ARBA00022963"/>
    </source>
</evidence>
<dbReference type="EMBL" id="BAAAHK010000009">
    <property type="protein sequence ID" value="GAA0946992.1"/>
    <property type="molecule type" value="Genomic_DNA"/>
</dbReference>
<dbReference type="Proteomes" id="UP001500542">
    <property type="component" value="Unassembled WGS sequence"/>
</dbReference>
<dbReference type="PANTHER" id="PTHR10272">
    <property type="entry name" value="PLATELET-ACTIVATING FACTOR ACETYLHYDROLASE"/>
    <property type="match status" value="1"/>
</dbReference>